<comment type="caution">
    <text evidence="1">The sequence shown here is derived from an EMBL/GenBank/DDBJ whole genome shotgun (WGS) entry which is preliminary data.</text>
</comment>
<dbReference type="GeneID" id="80800116"/>
<dbReference type="Pfam" id="PF10982">
    <property type="entry name" value="DUF2789"/>
    <property type="match status" value="1"/>
</dbReference>
<dbReference type="InterPro" id="IPR021250">
    <property type="entry name" value="DUF2789"/>
</dbReference>
<evidence type="ECO:0000313" key="1">
    <source>
        <dbReference type="EMBL" id="PEH90896.1"/>
    </source>
</evidence>
<dbReference type="RefSeq" id="WP_066540821.1">
    <property type="nucleotide sequence ID" value="NZ_DALZQJ010000003.1"/>
</dbReference>
<reference evidence="2" key="1">
    <citation type="submission" date="2017-09" db="EMBL/GenBank/DDBJ databases">
        <title>FDA dAtabase for Regulatory Grade micrObial Sequences (FDA-ARGOS): Supporting development and validation of Infectious Disease Dx tests.</title>
        <authorList>
            <person name="Minogue T."/>
            <person name="Wolcott M."/>
            <person name="Wasieloski L."/>
            <person name="Aguilar W."/>
            <person name="Moore D."/>
            <person name="Tallon L."/>
            <person name="Sadzewicz L."/>
            <person name="Ott S."/>
            <person name="Zhao X."/>
            <person name="Nagaraj S."/>
            <person name="Vavikolanu K."/>
            <person name="Aluvathingal J."/>
            <person name="Nadendla S."/>
            <person name="Sichtig H."/>
        </authorList>
    </citation>
    <scope>NUCLEOTIDE SEQUENCE [LARGE SCALE GENOMIC DNA]</scope>
    <source>
        <strain evidence="2">FDAARGOS_394</strain>
    </source>
</reference>
<dbReference type="Proteomes" id="UP000220246">
    <property type="component" value="Unassembled WGS sequence"/>
</dbReference>
<proteinExistence type="predicted"/>
<protein>
    <submittedName>
        <fullName evidence="1">DUF2789 domain-containing protein</fullName>
    </submittedName>
</protein>
<sequence>MPSKAPTLQALFVQLGLAADELAILRFIRQHRPMPPDVDMLHARFWTPSQAAVLWRLRRRGPHWVEVLDQLEAALRGHRGQQQESA</sequence>
<gene>
    <name evidence="1" type="ORF">CRM82_05865</name>
</gene>
<dbReference type="AlphaFoldDB" id="A0A2A7V0D8"/>
<dbReference type="OrthoDB" id="5828847at2"/>
<dbReference type="InterPro" id="IPR038086">
    <property type="entry name" value="DUF2789_sf"/>
</dbReference>
<evidence type="ECO:0000313" key="2">
    <source>
        <dbReference type="Proteomes" id="UP000220246"/>
    </source>
</evidence>
<name>A0A2A7V0D8_COMTR</name>
<dbReference type="Gene3D" id="1.10.10.1130">
    <property type="entry name" value="Uncharacterised protein PF10982, DUF2789"/>
    <property type="match status" value="1"/>
</dbReference>
<keyword evidence="2" id="KW-1185">Reference proteome</keyword>
<dbReference type="EMBL" id="PDEA01000001">
    <property type="protein sequence ID" value="PEH90896.1"/>
    <property type="molecule type" value="Genomic_DNA"/>
</dbReference>
<dbReference type="STRING" id="1219032.GCA_001515545_03295"/>
<accession>A0A2A7V0D8</accession>
<organism evidence="1 2">
    <name type="scientific">Comamonas terrigena</name>
    <dbReference type="NCBI Taxonomy" id="32013"/>
    <lineage>
        <taxon>Bacteria</taxon>
        <taxon>Pseudomonadati</taxon>
        <taxon>Pseudomonadota</taxon>
        <taxon>Betaproteobacteria</taxon>
        <taxon>Burkholderiales</taxon>
        <taxon>Comamonadaceae</taxon>
        <taxon>Comamonas</taxon>
    </lineage>
</organism>